<evidence type="ECO:0000313" key="2">
    <source>
        <dbReference type="EMBL" id="PCG72349.1"/>
    </source>
</evidence>
<comment type="caution">
    <text evidence="2">The sequence shown here is derived from an EMBL/GenBank/DDBJ whole genome shotgun (WGS) entry which is preliminary data.</text>
</comment>
<proteinExistence type="predicted"/>
<protein>
    <submittedName>
        <fullName evidence="2">Uncharacterized protein</fullName>
    </submittedName>
</protein>
<feature type="signal peptide" evidence="1">
    <location>
        <begin position="1"/>
        <end position="17"/>
    </location>
</feature>
<organism evidence="2">
    <name type="scientific">Heliothis virescens</name>
    <name type="common">Tobacco budworm moth</name>
    <dbReference type="NCBI Taxonomy" id="7102"/>
    <lineage>
        <taxon>Eukaryota</taxon>
        <taxon>Metazoa</taxon>
        <taxon>Ecdysozoa</taxon>
        <taxon>Arthropoda</taxon>
        <taxon>Hexapoda</taxon>
        <taxon>Insecta</taxon>
        <taxon>Pterygota</taxon>
        <taxon>Neoptera</taxon>
        <taxon>Endopterygota</taxon>
        <taxon>Lepidoptera</taxon>
        <taxon>Glossata</taxon>
        <taxon>Ditrysia</taxon>
        <taxon>Noctuoidea</taxon>
        <taxon>Noctuidae</taxon>
        <taxon>Heliothinae</taxon>
        <taxon>Heliothis</taxon>
    </lineage>
</organism>
<feature type="chain" id="PRO_5013195567" evidence="1">
    <location>
        <begin position="18"/>
        <end position="163"/>
    </location>
</feature>
<sequence length="163" mass="18583">MLRYWLCLLVAINAVLCYPYMFETKNFKVGIEYENSLPMKGGSDRYRHRNNFDPFFVTVTAKSKSGYVITYLEVSATVDLGGEVDFKVIRGQTGSTSVVFQLVSNHSDFLSYSYLTYGIREEEYRKMANIIVLPPPTNKGTSVQYIGFKIIALTISLLCFYTL</sequence>
<name>A0A2A4JKK2_HELVI</name>
<dbReference type="EMBL" id="NWSH01001153">
    <property type="protein sequence ID" value="PCG72349.1"/>
    <property type="molecule type" value="Genomic_DNA"/>
</dbReference>
<reference evidence="2" key="1">
    <citation type="submission" date="2017-09" db="EMBL/GenBank/DDBJ databases">
        <title>Contemporary evolution of a Lepidopteran species, Heliothis virescens, in response to modern agricultural practices.</title>
        <authorList>
            <person name="Fritz M.L."/>
            <person name="Deyonke A.M."/>
            <person name="Papanicolaou A."/>
            <person name="Micinski S."/>
            <person name="Westbrook J."/>
            <person name="Gould F."/>
        </authorList>
    </citation>
    <scope>NUCLEOTIDE SEQUENCE [LARGE SCALE GENOMIC DNA]</scope>
    <source>
        <strain evidence="2">HvINT-</strain>
        <tissue evidence="2">Whole body</tissue>
    </source>
</reference>
<accession>A0A2A4JKK2</accession>
<evidence type="ECO:0000256" key="1">
    <source>
        <dbReference type="SAM" id="SignalP"/>
    </source>
</evidence>
<keyword evidence="1" id="KW-0732">Signal</keyword>
<gene>
    <name evidence="2" type="ORF">B5V51_901</name>
</gene>
<dbReference type="AlphaFoldDB" id="A0A2A4JKK2"/>